<accession>A0AAV7QD19</accession>
<reference evidence="1" key="1">
    <citation type="journal article" date="2022" name="bioRxiv">
        <title>Sequencing and chromosome-scale assembly of the giantPleurodeles waltlgenome.</title>
        <authorList>
            <person name="Brown T."/>
            <person name="Elewa A."/>
            <person name="Iarovenko S."/>
            <person name="Subramanian E."/>
            <person name="Araus A.J."/>
            <person name="Petzold A."/>
            <person name="Susuki M."/>
            <person name="Suzuki K.-i.T."/>
            <person name="Hayashi T."/>
            <person name="Toyoda A."/>
            <person name="Oliveira C."/>
            <person name="Osipova E."/>
            <person name="Leigh N.D."/>
            <person name="Simon A."/>
            <person name="Yun M.H."/>
        </authorList>
    </citation>
    <scope>NUCLEOTIDE SEQUENCE</scope>
    <source>
        <strain evidence="1">20211129_DDA</strain>
        <tissue evidence="1">Liver</tissue>
    </source>
</reference>
<feature type="non-terminal residue" evidence="1">
    <location>
        <position position="51"/>
    </location>
</feature>
<name>A0AAV7QD19_PLEWA</name>
<sequence length="51" mass="6003">MSVSPTFLCIQPQFRLFVSFFRYHESRVVFSPHPASSERVYLPFCQDTGFL</sequence>
<evidence type="ECO:0000313" key="2">
    <source>
        <dbReference type="Proteomes" id="UP001066276"/>
    </source>
</evidence>
<organism evidence="1 2">
    <name type="scientific">Pleurodeles waltl</name>
    <name type="common">Iberian ribbed newt</name>
    <dbReference type="NCBI Taxonomy" id="8319"/>
    <lineage>
        <taxon>Eukaryota</taxon>
        <taxon>Metazoa</taxon>
        <taxon>Chordata</taxon>
        <taxon>Craniata</taxon>
        <taxon>Vertebrata</taxon>
        <taxon>Euteleostomi</taxon>
        <taxon>Amphibia</taxon>
        <taxon>Batrachia</taxon>
        <taxon>Caudata</taxon>
        <taxon>Salamandroidea</taxon>
        <taxon>Salamandridae</taxon>
        <taxon>Pleurodelinae</taxon>
        <taxon>Pleurodeles</taxon>
    </lineage>
</organism>
<proteinExistence type="predicted"/>
<keyword evidence="2" id="KW-1185">Reference proteome</keyword>
<protein>
    <submittedName>
        <fullName evidence="1">Uncharacterized protein</fullName>
    </submittedName>
</protein>
<evidence type="ECO:0000313" key="1">
    <source>
        <dbReference type="EMBL" id="KAJ1137162.1"/>
    </source>
</evidence>
<gene>
    <name evidence="1" type="ORF">NDU88_003575</name>
</gene>
<dbReference type="Proteomes" id="UP001066276">
    <property type="component" value="Chromosome 6"/>
</dbReference>
<dbReference type="EMBL" id="JANPWB010000010">
    <property type="protein sequence ID" value="KAJ1137162.1"/>
    <property type="molecule type" value="Genomic_DNA"/>
</dbReference>
<dbReference type="AlphaFoldDB" id="A0AAV7QD19"/>
<comment type="caution">
    <text evidence="1">The sequence shown here is derived from an EMBL/GenBank/DDBJ whole genome shotgun (WGS) entry which is preliminary data.</text>
</comment>